<evidence type="ECO:0000256" key="5">
    <source>
        <dbReference type="ARBA" id="ARBA00022553"/>
    </source>
</evidence>
<dbReference type="PANTHER" id="PTHR45528:SF1">
    <property type="entry name" value="SENSOR HISTIDINE KINASE CPXA"/>
    <property type="match status" value="1"/>
</dbReference>
<evidence type="ECO:0000256" key="7">
    <source>
        <dbReference type="ARBA" id="ARBA00022692"/>
    </source>
</evidence>
<dbReference type="SMART" id="SM00388">
    <property type="entry name" value="HisKA"/>
    <property type="match status" value="1"/>
</dbReference>
<keyword evidence="14" id="KW-0175">Coiled coil</keyword>
<gene>
    <name evidence="18" type="ORF">RX402_06935</name>
</gene>
<dbReference type="Gene3D" id="1.10.287.130">
    <property type="match status" value="1"/>
</dbReference>
<dbReference type="SMART" id="SM00304">
    <property type="entry name" value="HAMP"/>
    <property type="match status" value="1"/>
</dbReference>
<keyword evidence="5" id="KW-0597">Phosphoprotein</keyword>
<reference evidence="18 19" key="1">
    <citation type="submission" date="2023-10" db="EMBL/GenBank/DDBJ databases">
        <title>Host Genetic Regulation of Human Gut Microbial Structural Variation.</title>
        <authorList>
            <person name="Harmsen H.J.M."/>
        </authorList>
    </citation>
    <scope>NUCLEOTIDE SEQUENCE [LARGE SCALE GENOMIC DNA]</scope>
    <source>
        <strain evidence="18 19">HTF-F</strain>
    </source>
</reference>
<organism evidence="18 19">
    <name type="scientific">Faecalibacterium wellingii</name>
    <dbReference type="NCBI Taxonomy" id="2929491"/>
    <lineage>
        <taxon>Bacteria</taxon>
        <taxon>Bacillati</taxon>
        <taxon>Bacillota</taxon>
        <taxon>Clostridia</taxon>
        <taxon>Eubacteriales</taxon>
        <taxon>Oscillospiraceae</taxon>
        <taxon>Faecalibacterium</taxon>
    </lineage>
</organism>
<dbReference type="RefSeq" id="WP_249236750.1">
    <property type="nucleotide sequence ID" value="NZ_CP094473.1"/>
</dbReference>
<comment type="caution">
    <text evidence="18">The sequence shown here is derived from an EMBL/GenBank/DDBJ whole genome shotgun (WGS) entry which is preliminary data.</text>
</comment>
<dbReference type="SUPFAM" id="SSF47384">
    <property type="entry name" value="Homodimeric domain of signal transducing histidine kinase"/>
    <property type="match status" value="1"/>
</dbReference>
<dbReference type="GO" id="GO:0016301">
    <property type="term" value="F:kinase activity"/>
    <property type="evidence" value="ECO:0007669"/>
    <property type="project" value="UniProtKB-KW"/>
</dbReference>
<evidence type="ECO:0000256" key="15">
    <source>
        <dbReference type="SAM" id="Phobius"/>
    </source>
</evidence>
<comment type="catalytic activity">
    <reaction evidence="1">
        <text>ATP + protein L-histidine = ADP + protein N-phospho-L-histidine.</text>
        <dbReference type="EC" id="2.7.13.3"/>
    </reaction>
</comment>
<keyword evidence="13 15" id="KW-0472">Membrane</keyword>
<dbReference type="Gene3D" id="6.10.340.10">
    <property type="match status" value="1"/>
</dbReference>
<dbReference type="Proteomes" id="UP001263246">
    <property type="component" value="Unassembled WGS sequence"/>
</dbReference>
<keyword evidence="11 15" id="KW-1133">Transmembrane helix</keyword>
<dbReference type="SUPFAM" id="SSF55874">
    <property type="entry name" value="ATPase domain of HSP90 chaperone/DNA topoisomerase II/histidine kinase"/>
    <property type="match status" value="1"/>
</dbReference>
<dbReference type="PROSITE" id="PS50885">
    <property type="entry name" value="HAMP"/>
    <property type="match status" value="1"/>
</dbReference>
<dbReference type="PANTHER" id="PTHR45528">
    <property type="entry name" value="SENSOR HISTIDINE KINASE CPXA"/>
    <property type="match status" value="1"/>
</dbReference>
<evidence type="ECO:0000256" key="6">
    <source>
        <dbReference type="ARBA" id="ARBA00022679"/>
    </source>
</evidence>
<dbReference type="InterPro" id="IPR003661">
    <property type="entry name" value="HisK_dim/P_dom"/>
</dbReference>
<dbReference type="InterPro" id="IPR003660">
    <property type="entry name" value="HAMP_dom"/>
</dbReference>
<dbReference type="InterPro" id="IPR050398">
    <property type="entry name" value="HssS/ArlS-like"/>
</dbReference>
<evidence type="ECO:0000256" key="14">
    <source>
        <dbReference type="SAM" id="Coils"/>
    </source>
</evidence>
<comment type="subcellular location">
    <subcellularLocation>
        <location evidence="2">Cell membrane</location>
        <topology evidence="2">Multi-pass membrane protein</topology>
    </subcellularLocation>
</comment>
<dbReference type="InterPro" id="IPR036097">
    <property type="entry name" value="HisK_dim/P_sf"/>
</dbReference>
<keyword evidence="7 15" id="KW-0812">Transmembrane</keyword>
<dbReference type="InterPro" id="IPR005467">
    <property type="entry name" value="His_kinase_dom"/>
</dbReference>
<proteinExistence type="predicted"/>
<feature type="transmembrane region" description="Helical" evidence="15">
    <location>
        <begin position="157"/>
        <end position="180"/>
    </location>
</feature>
<accession>A0ABU3TYU6</accession>
<evidence type="ECO:0000256" key="8">
    <source>
        <dbReference type="ARBA" id="ARBA00022741"/>
    </source>
</evidence>
<keyword evidence="19" id="KW-1185">Reference proteome</keyword>
<evidence type="ECO:0000313" key="18">
    <source>
        <dbReference type="EMBL" id="MDU8688480.1"/>
    </source>
</evidence>
<dbReference type="PROSITE" id="PS50109">
    <property type="entry name" value="HIS_KIN"/>
    <property type="match status" value="1"/>
</dbReference>
<keyword evidence="8" id="KW-0547">Nucleotide-binding</keyword>
<evidence type="ECO:0000256" key="3">
    <source>
        <dbReference type="ARBA" id="ARBA00012438"/>
    </source>
</evidence>
<dbReference type="Gene3D" id="3.30.565.10">
    <property type="entry name" value="Histidine kinase-like ATPase, C-terminal domain"/>
    <property type="match status" value="1"/>
</dbReference>
<keyword evidence="6" id="KW-0808">Transferase</keyword>
<evidence type="ECO:0000259" key="17">
    <source>
        <dbReference type="PROSITE" id="PS50885"/>
    </source>
</evidence>
<dbReference type="Pfam" id="PF00672">
    <property type="entry name" value="HAMP"/>
    <property type="match status" value="1"/>
</dbReference>
<keyword evidence="10" id="KW-0067">ATP-binding</keyword>
<evidence type="ECO:0000256" key="2">
    <source>
        <dbReference type="ARBA" id="ARBA00004651"/>
    </source>
</evidence>
<evidence type="ECO:0000256" key="10">
    <source>
        <dbReference type="ARBA" id="ARBA00022840"/>
    </source>
</evidence>
<protein>
    <recommendedName>
        <fullName evidence="3">histidine kinase</fullName>
        <ecNumber evidence="3">2.7.13.3</ecNumber>
    </recommendedName>
</protein>
<dbReference type="CDD" id="cd06225">
    <property type="entry name" value="HAMP"/>
    <property type="match status" value="1"/>
</dbReference>
<feature type="domain" description="Histidine kinase" evidence="16">
    <location>
        <begin position="250"/>
        <end position="448"/>
    </location>
</feature>
<name>A0ABU3TYU6_9FIRM</name>
<feature type="coiled-coil region" evidence="14">
    <location>
        <begin position="223"/>
        <end position="250"/>
    </location>
</feature>
<feature type="transmembrane region" description="Helical" evidence="15">
    <location>
        <begin position="12"/>
        <end position="33"/>
    </location>
</feature>
<sequence length="459" mass="52307">MKEHHGLAKQFIRIIALAALESVLLLTVSQVVLAKGLRFWFSRTEVQQHATQKQVQELQSYVTEHHLASTDVKELTDWSHKRRYTLLELYRGQTMIYSSFAPKDGMISFLPQNGTSDQNPGVLVDKTDFYDWLPCYTLTFADGEVSAMLYYNGFNTYYGTGCEILLCLCILWWFPSLFLLHCRRIVRYVVQLSEEIQAMEGGDLDHPITIRGSDEITTLASCLDSMRVTLRQQQEEEAQASAKVKNLITEMSHDLRTPLTTLLLYTEILRCRKYETPEQADNYLNKIDAKARQIKQLSDNLFEYALVTRDTVAVLDPPAHFSAVFEEPLTEMVETLQQRGFACALELGDEDVLLSVSGQYVRRILDNITSNLLKYADPDRDVVVRFVQEGSRAGLCFENCVLPVPASSESTKVGLPSIETMMEKMQGVCRIEQPEGVFRMTLLFKTAKKQQKSKFRTAA</sequence>
<dbReference type="SUPFAM" id="SSF158472">
    <property type="entry name" value="HAMP domain-like"/>
    <property type="match status" value="1"/>
</dbReference>
<evidence type="ECO:0000256" key="13">
    <source>
        <dbReference type="ARBA" id="ARBA00023136"/>
    </source>
</evidence>
<dbReference type="InterPro" id="IPR036890">
    <property type="entry name" value="HATPase_C_sf"/>
</dbReference>
<evidence type="ECO:0000256" key="11">
    <source>
        <dbReference type="ARBA" id="ARBA00022989"/>
    </source>
</evidence>
<evidence type="ECO:0000256" key="12">
    <source>
        <dbReference type="ARBA" id="ARBA00023012"/>
    </source>
</evidence>
<dbReference type="EMBL" id="JAWHPR010000003">
    <property type="protein sequence ID" value="MDU8688480.1"/>
    <property type="molecule type" value="Genomic_DNA"/>
</dbReference>
<keyword evidence="9 18" id="KW-0418">Kinase</keyword>
<evidence type="ECO:0000256" key="9">
    <source>
        <dbReference type="ARBA" id="ARBA00022777"/>
    </source>
</evidence>
<evidence type="ECO:0000256" key="1">
    <source>
        <dbReference type="ARBA" id="ARBA00000085"/>
    </source>
</evidence>
<evidence type="ECO:0000313" key="19">
    <source>
        <dbReference type="Proteomes" id="UP001263246"/>
    </source>
</evidence>
<dbReference type="EC" id="2.7.13.3" evidence="3"/>
<keyword evidence="4" id="KW-1003">Cell membrane</keyword>
<keyword evidence="12" id="KW-0902">Two-component regulatory system</keyword>
<evidence type="ECO:0000256" key="4">
    <source>
        <dbReference type="ARBA" id="ARBA00022475"/>
    </source>
</evidence>
<dbReference type="Pfam" id="PF00512">
    <property type="entry name" value="HisKA"/>
    <property type="match status" value="1"/>
</dbReference>
<feature type="domain" description="HAMP" evidence="17">
    <location>
        <begin position="183"/>
        <end position="235"/>
    </location>
</feature>
<evidence type="ECO:0000259" key="16">
    <source>
        <dbReference type="PROSITE" id="PS50109"/>
    </source>
</evidence>